<dbReference type="InterPro" id="IPR036188">
    <property type="entry name" value="FAD/NAD-bd_sf"/>
</dbReference>
<dbReference type="PRINTS" id="PR00411">
    <property type="entry name" value="PNDRDTASEI"/>
</dbReference>
<dbReference type="Proteomes" id="UP000051984">
    <property type="component" value="Unassembled WGS sequence"/>
</dbReference>
<gene>
    <name evidence="8" type="ORF">FD51_GL000686</name>
</gene>
<dbReference type="PANTHER" id="PTHR43557:SF2">
    <property type="entry name" value="RIESKE DOMAIN-CONTAINING PROTEIN-RELATED"/>
    <property type="match status" value="1"/>
</dbReference>
<feature type="compositionally biased region" description="Basic and acidic residues" evidence="5">
    <location>
        <begin position="382"/>
        <end position="394"/>
    </location>
</feature>
<dbReference type="Gene3D" id="3.30.390.30">
    <property type="match status" value="1"/>
</dbReference>
<evidence type="ECO:0000256" key="3">
    <source>
        <dbReference type="ARBA" id="ARBA00022827"/>
    </source>
</evidence>
<organism evidence="8 9">
    <name type="scientific">Lacticaseibacillus zeae DSM 20178 = KCTC 3804</name>
    <dbReference type="NCBI Taxonomy" id="1423816"/>
    <lineage>
        <taxon>Bacteria</taxon>
        <taxon>Bacillati</taxon>
        <taxon>Bacillota</taxon>
        <taxon>Bacilli</taxon>
        <taxon>Lactobacillales</taxon>
        <taxon>Lactobacillaceae</taxon>
        <taxon>Lacticaseibacillus</taxon>
    </lineage>
</organism>
<evidence type="ECO:0000256" key="2">
    <source>
        <dbReference type="ARBA" id="ARBA00022630"/>
    </source>
</evidence>
<feature type="domain" description="FAD/NAD(P)-binding" evidence="6">
    <location>
        <begin position="3"/>
        <end position="299"/>
    </location>
</feature>
<dbReference type="EMBL" id="AZCT01000012">
    <property type="protein sequence ID" value="KRK11903.1"/>
    <property type="molecule type" value="Genomic_DNA"/>
</dbReference>
<dbReference type="SUPFAM" id="SSF55424">
    <property type="entry name" value="FAD/NAD-linked reductases, dimerisation (C-terminal) domain"/>
    <property type="match status" value="1"/>
</dbReference>
<dbReference type="AlphaFoldDB" id="A0A0R1ERW7"/>
<dbReference type="PATRIC" id="fig|1423816.3.peg.691"/>
<evidence type="ECO:0000313" key="9">
    <source>
        <dbReference type="Proteomes" id="UP000051984"/>
    </source>
</evidence>
<dbReference type="InterPro" id="IPR016156">
    <property type="entry name" value="FAD/NAD-linked_Rdtase_dimer_sf"/>
</dbReference>
<reference evidence="8 9" key="1">
    <citation type="journal article" date="2015" name="Genome Announc.">
        <title>Expanding the biotechnology potential of lactobacilli through comparative genomics of 213 strains and associated genera.</title>
        <authorList>
            <person name="Sun Z."/>
            <person name="Harris H.M."/>
            <person name="McCann A."/>
            <person name="Guo C."/>
            <person name="Argimon S."/>
            <person name="Zhang W."/>
            <person name="Yang X."/>
            <person name="Jeffery I.B."/>
            <person name="Cooney J.C."/>
            <person name="Kagawa T.F."/>
            <person name="Liu W."/>
            <person name="Song Y."/>
            <person name="Salvetti E."/>
            <person name="Wrobel A."/>
            <person name="Rasinkangas P."/>
            <person name="Parkhill J."/>
            <person name="Rea M.C."/>
            <person name="O'Sullivan O."/>
            <person name="Ritari J."/>
            <person name="Douillard F.P."/>
            <person name="Paul Ross R."/>
            <person name="Yang R."/>
            <person name="Briner A.E."/>
            <person name="Felis G.E."/>
            <person name="de Vos W.M."/>
            <person name="Barrangou R."/>
            <person name="Klaenhammer T.R."/>
            <person name="Caufield P.W."/>
            <person name="Cui Y."/>
            <person name="Zhang H."/>
            <person name="O'Toole P.W."/>
        </authorList>
    </citation>
    <scope>NUCLEOTIDE SEQUENCE [LARGE SCALE GENOMIC DNA]</scope>
    <source>
        <strain evidence="8 9">DSM 20178</strain>
    </source>
</reference>
<comment type="caution">
    <text evidence="8">The sequence shown here is derived from an EMBL/GenBank/DDBJ whole genome shotgun (WGS) entry which is preliminary data.</text>
</comment>
<dbReference type="Gene3D" id="3.50.50.60">
    <property type="entry name" value="FAD/NAD(P)-binding domain"/>
    <property type="match status" value="2"/>
</dbReference>
<evidence type="ECO:0000256" key="1">
    <source>
        <dbReference type="ARBA" id="ARBA00001974"/>
    </source>
</evidence>
<dbReference type="GO" id="GO:0016651">
    <property type="term" value="F:oxidoreductase activity, acting on NAD(P)H"/>
    <property type="evidence" value="ECO:0007669"/>
    <property type="project" value="TreeGrafter"/>
</dbReference>
<keyword evidence="3" id="KW-0274">FAD</keyword>
<accession>A0A0R1ERW7</accession>
<evidence type="ECO:0000313" key="8">
    <source>
        <dbReference type="EMBL" id="KRK11903.1"/>
    </source>
</evidence>
<evidence type="ECO:0000256" key="4">
    <source>
        <dbReference type="ARBA" id="ARBA00023002"/>
    </source>
</evidence>
<name>A0A0R1ERW7_LACZE</name>
<dbReference type="Pfam" id="PF07992">
    <property type="entry name" value="Pyr_redox_2"/>
    <property type="match status" value="1"/>
</dbReference>
<dbReference type="InterPro" id="IPR050446">
    <property type="entry name" value="FAD-oxidoreductase/Apoptosis"/>
</dbReference>
<dbReference type="InterPro" id="IPR023753">
    <property type="entry name" value="FAD/NAD-binding_dom"/>
</dbReference>
<feature type="domain" description="Reductase C-terminal" evidence="7">
    <location>
        <begin position="319"/>
        <end position="402"/>
    </location>
</feature>
<dbReference type="PANTHER" id="PTHR43557">
    <property type="entry name" value="APOPTOSIS-INDUCING FACTOR 1"/>
    <property type="match status" value="1"/>
</dbReference>
<dbReference type="eggNOG" id="COG0446">
    <property type="taxonomic scope" value="Bacteria"/>
</dbReference>
<dbReference type="InterPro" id="IPR028202">
    <property type="entry name" value="Reductase_C"/>
</dbReference>
<feature type="region of interest" description="Disordered" evidence="5">
    <location>
        <begin position="382"/>
        <end position="403"/>
    </location>
</feature>
<dbReference type="PRINTS" id="PR00368">
    <property type="entry name" value="FADPNR"/>
</dbReference>
<dbReference type="GO" id="GO:0005737">
    <property type="term" value="C:cytoplasm"/>
    <property type="evidence" value="ECO:0007669"/>
    <property type="project" value="TreeGrafter"/>
</dbReference>
<dbReference type="GeneID" id="66532114"/>
<evidence type="ECO:0000259" key="6">
    <source>
        <dbReference type="Pfam" id="PF07992"/>
    </source>
</evidence>
<proteinExistence type="predicted"/>
<evidence type="ECO:0008006" key="10">
    <source>
        <dbReference type="Google" id="ProtNLM"/>
    </source>
</evidence>
<dbReference type="RefSeq" id="WP_010492180.1">
    <property type="nucleotide sequence ID" value="NZ_AZCT01000012.1"/>
</dbReference>
<dbReference type="Pfam" id="PF14759">
    <property type="entry name" value="Reductase_C"/>
    <property type="match status" value="1"/>
</dbReference>
<sequence length="403" mass="44979">MKFDIVVVGGSTAGFYLVKALRTKGFSGSICLIDREDALPYNRYKLSKNWLTGKKLDAPIFKPESFFAENEIKLQLNTEVVAVHDEKKKVVTADHQEITYGQLVLAMGAESRHLHLPNDDAEGIFYLRSYHDAIKIKQWSEQVKDVVLIGAGFISLELASSFRKLGLNVTVVEHGQHPLGRVVGPQASEYFVKMHQEQGVKFVLGSGVESFTHDQQHQVTGVVTDTGATIPAQMVVVGVGAVPNTSIKADHLELGQNIVVNEYGETALKDVYAVGDATIWPFQGEEIHVEHWENAQSHGKNVAANLIQPQSQPYDVLPYFWTDQYDQTFEYLGHTTKWDQTFIRGNLDSGKFTIAYVDENQVPLAILFANGNDERADVTELMSRRQPLDSERFADTNQPLSTL</sequence>
<evidence type="ECO:0000256" key="5">
    <source>
        <dbReference type="SAM" id="MobiDB-lite"/>
    </source>
</evidence>
<evidence type="ECO:0000259" key="7">
    <source>
        <dbReference type="Pfam" id="PF14759"/>
    </source>
</evidence>
<keyword evidence="2" id="KW-0285">Flavoprotein</keyword>
<comment type="cofactor">
    <cofactor evidence="1">
        <name>FAD</name>
        <dbReference type="ChEBI" id="CHEBI:57692"/>
    </cofactor>
</comment>
<dbReference type="SUPFAM" id="SSF51905">
    <property type="entry name" value="FAD/NAD(P)-binding domain"/>
    <property type="match status" value="2"/>
</dbReference>
<keyword evidence="4" id="KW-0560">Oxidoreductase</keyword>
<protein>
    <recommendedName>
        <fullName evidence="10">Ferredoxin reductase</fullName>
    </recommendedName>
</protein>